<dbReference type="RefSeq" id="WP_305929526.1">
    <property type="nucleotide sequence ID" value="NZ_JAVAIL010000002.1"/>
</dbReference>
<evidence type="ECO:0000313" key="2">
    <source>
        <dbReference type="EMBL" id="MDP4539396.1"/>
    </source>
</evidence>
<comment type="caution">
    <text evidence="2">The sequence shown here is derived from an EMBL/GenBank/DDBJ whole genome shotgun (WGS) entry which is preliminary data.</text>
</comment>
<protein>
    <submittedName>
        <fullName evidence="2">Elongation factor P</fullName>
    </submittedName>
</protein>
<name>A0ABT9H801_9SPHN</name>
<keyword evidence="2" id="KW-0648">Protein biosynthesis</keyword>
<feature type="signal peptide" evidence="1">
    <location>
        <begin position="1"/>
        <end position="23"/>
    </location>
</feature>
<evidence type="ECO:0000313" key="3">
    <source>
        <dbReference type="Proteomes" id="UP001235664"/>
    </source>
</evidence>
<feature type="chain" id="PRO_5045762599" evidence="1">
    <location>
        <begin position="24"/>
        <end position="122"/>
    </location>
</feature>
<accession>A0ABT9H801</accession>
<gene>
    <name evidence="2" type="ORF">Q9K01_07160</name>
</gene>
<organism evidence="2 3">
    <name type="scientific">Qipengyuania benthica</name>
    <dbReference type="NCBI Taxonomy" id="3067651"/>
    <lineage>
        <taxon>Bacteria</taxon>
        <taxon>Pseudomonadati</taxon>
        <taxon>Pseudomonadota</taxon>
        <taxon>Alphaproteobacteria</taxon>
        <taxon>Sphingomonadales</taxon>
        <taxon>Erythrobacteraceae</taxon>
        <taxon>Qipengyuania</taxon>
    </lineage>
</organism>
<keyword evidence="3" id="KW-1185">Reference proteome</keyword>
<keyword evidence="2" id="KW-0251">Elongation factor</keyword>
<dbReference type="EMBL" id="JAVAIL010000002">
    <property type="protein sequence ID" value="MDP4539396.1"/>
    <property type="molecule type" value="Genomic_DNA"/>
</dbReference>
<keyword evidence="1" id="KW-0732">Signal</keyword>
<dbReference type="GO" id="GO:0003746">
    <property type="term" value="F:translation elongation factor activity"/>
    <property type="evidence" value="ECO:0007669"/>
    <property type="project" value="UniProtKB-KW"/>
</dbReference>
<evidence type="ECO:0000256" key="1">
    <source>
        <dbReference type="SAM" id="SignalP"/>
    </source>
</evidence>
<sequence length="122" mass="13223">MTHKTALLAACGLALFGAQAAHADDARDRIGTLPQGRYECGLPGDATGRAWVVDPAYNFTISSASRYISAEGKGTYLMTGRDVIFTRGPMKNMRMRRHASGLLQQVNAEGELGRLRCHRVGD</sequence>
<dbReference type="Proteomes" id="UP001235664">
    <property type="component" value="Unassembled WGS sequence"/>
</dbReference>
<reference evidence="2 3" key="1">
    <citation type="submission" date="2023-08" db="EMBL/GenBank/DDBJ databases">
        <title>genomic of DY56.</title>
        <authorList>
            <person name="Wang Y."/>
        </authorList>
    </citation>
    <scope>NUCLEOTIDE SEQUENCE [LARGE SCALE GENOMIC DNA]</scope>
    <source>
        <strain evidence="2 3">DY56-A-20</strain>
    </source>
</reference>
<proteinExistence type="predicted"/>